<evidence type="ECO:0000313" key="20">
    <source>
        <dbReference type="Ensembl" id="ENSLAFP00000001583.3"/>
    </source>
</evidence>
<reference evidence="20" key="3">
    <citation type="submission" date="2025-09" db="UniProtKB">
        <authorList>
            <consortium name="Ensembl"/>
        </authorList>
    </citation>
    <scope>IDENTIFICATION</scope>
    <source>
        <strain evidence="20">Isolate ISIS603380</strain>
    </source>
</reference>
<keyword evidence="10 15" id="KW-1015">Disulfide bond</keyword>
<keyword evidence="9" id="KW-0653">Protein transport</keyword>
<evidence type="ECO:0000256" key="13">
    <source>
        <dbReference type="ARBA" id="ARBA00047197"/>
    </source>
</evidence>
<feature type="disulfide bond" evidence="15">
    <location>
        <begin position="602"/>
        <end position="663"/>
    </location>
</feature>
<reference evidence="20 21" key="1">
    <citation type="submission" date="2009-06" db="EMBL/GenBank/DDBJ databases">
        <title>The Genome Sequence of Loxodonta africana (African elephant).</title>
        <authorList>
            <person name="Di Palma F."/>
            <person name="Heiman D."/>
            <person name="Young S."/>
            <person name="Johnson J."/>
            <person name="Lander E.S."/>
            <person name="Lindblad-Toh K."/>
        </authorList>
    </citation>
    <scope>NUCLEOTIDE SEQUENCE [LARGE SCALE GENOMIC DNA]</scope>
    <source>
        <strain evidence="20 21">Isolate ISIS603380</strain>
    </source>
</reference>
<dbReference type="SMART" id="SM00202">
    <property type="entry name" value="SR"/>
    <property type="match status" value="8"/>
</dbReference>
<dbReference type="PRINTS" id="PR00258">
    <property type="entry name" value="SPERACTRCPTR"/>
</dbReference>
<evidence type="ECO:0000259" key="19">
    <source>
        <dbReference type="PROSITE" id="PS51034"/>
    </source>
</evidence>
<dbReference type="InterPro" id="IPR035914">
    <property type="entry name" value="Sperma_CUB_dom_sf"/>
</dbReference>
<dbReference type="Gene3D" id="2.60.40.4100">
    <property type="entry name" value="Zona pellucida, ZP-C domain"/>
    <property type="match status" value="1"/>
</dbReference>
<dbReference type="Ensembl" id="ENSLAFT00000001892.3">
    <property type="protein sequence ID" value="ENSLAFP00000001583.3"/>
    <property type="gene ID" value="ENSLAFG00000001892.3"/>
</dbReference>
<feature type="domain" description="SRCR" evidence="18">
    <location>
        <begin position="1458"/>
        <end position="1558"/>
    </location>
</feature>
<feature type="domain" description="SRCR" evidence="18">
    <location>
        <begin position="296"/>
        <end position="396"/>
    </location>
</feature>
<feature type="domain" description="CUB" evidence="17">
    <location>
        <begin position="983"/>
        <end position="1094"/>
    </location>
</feature>
<feature type="domain" description="SRCR" evidence="18">
    <location>
        <begin position="704"/>
        <end position="804"/>
    </location>
</feature>
<feature type="disulfide bond" evidence="15">
    <location>
        <begin position="365"/>
        <end position="375"/>
    </location>
</feature>
<dbReference type="InterPro" id="IPR036772">
    <property type="entry name" value="SRCR-like_dom_sf"/>
</dbReference>
<dbReference type="Gene3D" id="2.60.120.290">
    <property type="entry name" value="Spermadhesin, CUB domain"/>
    <property type="match status" value="3"/>
</dbReference>
<keyword evidence="3" id="KW-0813">Transport</keyword>
<dbReference type="InterPro" id="IPR001190">
    <property type="entry name" value="SRCR"/>
</dbReference>
<dbReference type="GO" id="GO:0015031">
    <property type="term" value="P:protein transport"/>
    <property type="evidence" value="ECO:0007669"/>
    <property type="project" value="UniProtKB-KW"/>
</dbReference>
<evidence type="ECO:0000256" key="8">
    <source>
        <dbReference type="ARBA" id="ARBA00022782"/>
    </source>
</evidence>
<evidence type="ECO:0000256" key="12">
    <source>
        <dbReference type="ARBA" id="ARBA00030560"/>
    </source>
</evidence>
<name>G3SPF7_LOXAF</name>
<evidence type="ECO:0000256" key="7">
    <source>
        <dbReference type="ARBA" id="ARBA00022737"/>
    </source>
</evidence>
<comment type="caution">
    <text evidence="15">Lacks conserved residue(s) required for the propagation of feature annotation.</text>
</comment>
<keyword evidence="6" id="KW-0732">Signal</keyword>
<accession>G3SPF7</accession>
<feature type="domain" description="SRCR" evidence="18">
    <location>
        <begin position="7"/>
        <end position="107"/>
    </location>
</feature>
<feature type="disulfide bond" evidence="15">
    <location>
        <begin position="181"/>
        <end position="245"/>
    </location>
</feature>
<evidence type="ECO:0000256" key="3">
    <source>
        <dbReference type="ARBA" id="ARBA00022448"/>
    </source>
</evidence>
<feature type="disulfide bond" evidence="15">
    <location>
        <begin position="633"/>
        <end position="643"/>
    </location>
</feature>
<feature type="region of interest" description="Disordered" evidence="16">
    <location>
        <begin position="534"/>
        <end position="555"/>
    </location>
</feature>
<feature type="disulfide bond" evidence="15">
    <location>
        <begin position="321"/>
        <end position="385"/>
    </location>
</feature>
<feature type="disulfide bond" evidence="15">
    <location>
        <begin position="1496"/>
        <end position="1557"/>
    </location>
</feature>
<organism evidence="20 21">
    <name type="scientific">Loxodonta africana</name>
    <name type="common">African elephant</name>
    <dbReference type="NCBI Taxonomy" id="9785"/>
    <lineage>
        <taxon>Eukaryota</taxon>
        <taxon>Metazoa</taxon>
        <taxon>Chordata</taxon>
        <taxon>Craniata</taxon>
        <taxon>Vertebrata</taxon>
        <taxon>Euteleostomi</taxon>
        <taxon>Mammalia</taxon>
        <taxon>Eutheria</taxon>
        <taxon>Afrotheria</taxon>
        <taxon>Proboscidea</taxon>
        <taxon>Elephantidae</taxon>
        <taxon>Loxodonta</taxon>
    </lineage>
</organism>
<dbReference type="SUPFAM" id="SSF56487">
    <property type="entry name" value="SRCR-like"/>
    <property type="match status" value="8"/>
</dbReference>
<dbReference type="PROSITE" id="PS50287">
    <property type="entry name" value="SRCR_2"/>
    <property type="match status" value="8"/>
</dbReference>
<proteinExistence type="inferred from homology"/>
<dbReference type="Proteomes" id="UP000007646">
    <property type="component" value="Unassembled WGS sequence"/>
</dbReference>
<feature type="disulfide bond" evidence="15">
    <location>
        <begin position="1483"/>
        <end position="1547"/>
    </location>
</feature>
<feature type="disulfide bond" evidence="15">
    <location>
        <begin position="32"/>
        <end position="96"/>
    </location>
</feature>
<dbReference type="SUPFAM" id="SSF49854">
    <property type="entry name" value="Spermadhesin, CUB domain"/>
    <property type="match status" value="3"/>
</dbReference>
<comment type="subcellular location">
    <subcellularLocation>
        <location evidence="1">Secreted</location>
    </subcellularLocation>
</comment>
<dbReference type="InterPro" id="IPR001507">
    <property type="entry name" value="ZP_dom"/>
</dbReference>
<keyword evidence="8" id="KW-0221">Differentiation</keyword>
<dbReference type="Gene3D" id="2.60.40.3210">
    <property type="entry name" value="Zona pellucida, ZP-N domain"/>
    <property type="match status" value="1"/>
</dbReference>
<dbReference type="InterPro" id="IPR055355">
    <property type="entry name" value="ZP-C"/>
</dbReference>
<sequence>TEAWPALKLVNGRGRCSGGVEVSYQGTWGSVCDDGWGLKEAQVVGRQLGCGQVVSGPHGAHFSPSFGKILLDNVQCSGEEQHLALCAHNTWFTHNCGHEEDAGAICLGSPTASPSPPGHSRSASKSCLSVAAEITTAPTTSVEDQAPTGTEAWMEVRLVNGTGRCSGRVEVLVQSTWRTVCDDLWDLAEATVVCHQLQCGQAVEAPIGAHFGAGAGQILLDNMQCVGSESHLGQCVHRGQAELNCGQLEDAGVVCEVTAGTCLSVEAFMWLPGGVDQSYLGSVSPLCACPGAWMEVKLVNGTGRCSGRVEVLIQGTWGTVCDDLWDLAEATVVCRQLQCGQAMEAPMGAYFGAGSGQILLDDLQCEGSESHLGQCVHRGQAGLNCGHLEDAGVVCEENPTGADDPPGHTPTTEPEVATPWYTPWATGAWMEVRLVNGTGRCSGRVEVLVQGTWGTVCDDLWDLAEATIVCHQLQCGQPVEAPTGAHFGAGVGQILLDDVQCVGSESHLGQCVHRGQAELNCGHLENAGIVCEGADDSPGPTPTTEREAATPPYTPSATRGWAPVRLVGGRGSCSGRVELFYQGVWGTMCDDMWDLQEANIVCRQLGCGWAISAPGEAHFGEGSGKILLDNVHCTGEEQHLEECSHIGWFSHNCGHSEDASVICSGAEYSTVTPPVFFVLDQLSTAIPTGTPKTVTARPGDWPELRLVGGPGQCSGRVEVLHQGAWGTVCDDLWDLNEAEVVCRQLECGRAVSALGKAHFGPGSGDIFLDDLQCAGVERYLGQCAHSGWSEHNCGHHEDAGVICSVTQSKSPQAPPFYYSLQSILLFSFTAQTTMWDSCITSLSTGDWPELRLVGGSGQCSGRVEVLHQGAWGTVCDDLWDLNDAESSVTPADAVCRLSLGPSSGNLPLRPLVSDVMWRGFATIRPGWHSDAEDLPLPTSPDSFTTPIHWPQLRKVQQQPLMLLTGKTWNLWNSVSITRGSSSCGGVISSLSGSFSSPQYPESYPTDVQCVWEIHVDKKFHIELMIPSLKLEDILGCPYDSVEIFNGPRIASLSMGKFCAPVTVIFFSSSNIMTVVFRSDSMITNIGFTTHWLKTIRGSKSCGGVISSLSGSFSSPWYPTNYPTDVECVWVIHVADTFHIELTIPSLKLEDIYGCPYDYVEVFDGRQVASLSVGRFCAGAELTFLSSSNIMTAVFRSDAMITNTGFYALYQAVQVNIVVPVKCPRSHLNSCDELCDCLTQSISHLSLNRCRWELQSRTNRYRFSIHFNELPGPWCFFFFFLVCMSPGYSLIPKLGYSRIKFYVTRGMLSLPFLYEKLQHGRAFDKFYRFLADENFHCGGLLTNNSGSFSSPWYPKKYPTNMVCAWDIQVDTRAHVKLSFEVLKMENFYGCPYDFIEVFDGPQSEPLSLGRFCASTTPIFTSSSNRMTVVFHSDAIITNIGFYASYESLMQDENDTDVALRLSNGSHPCEGRVELHYNGSWGTVCDDSWDLRDAQVVCRQLGCGRAVSALGWAHFSRGLGAIALDDVECMGNEARLWQCLHSGWFSHNCGHHEDASVVCSAPSVAPPKVSPGVWVVQPCVVIYTSSAEVTSPSGKDSHIVLFNVANFFCNVFCLPNFLNMINFPSFYVTTTLVAFQETPAQKGLTHQGVEIIKKIHHHLPNFDANFDYKYATLSTTTKSLSLFYSYDFSWCRNGPFTWHYHYSISVNSTQLSCLPHLFQAIIDRGYLRRLGYSSWDLHLNDKLCRPQVSGHYLIFNIPYGHCGTVWQESLGSFSYSNSIRGRILGHPGRVIVRHKVPQLKLTCRVDRPSAGAVVHGADIPSEGVGYDVSITFLKSPSSHHMGGMKPHYTSQRQEVFLQAILHSHDPNLMLFVDTCVASPDPQDFTTAKYELIKQGCIKDNTYANLHSRQKNVAQFKFNAFSFLNSYDVVYLQCKIAVCLVGDYSSRCAHGCVGQSKTGAG</sequence>
<dbReference type="FunFam" id="2.60.120.290:FF:000005">
    <property type="entry name" value="Procollagen C-endopeptidase enhancer 1"/>
    <property type="match status" value="1"/>
</dbReference>
<feature type="disulfide bond" evidence="15">
    <location>
        <begin position="729"/>
        <end position="793"/>
    </location>
</feature>
<keyword evidence="4" id="KW-0217">Developmental protein</keyword>
<evidence type="ECO:0000256" key="5">
    <source>
        <dbReference type="ARBA" id="ARBA00022525"/>
    </source>
</evidence>
<protein>
    <recommendedName>
        <fullName evidence="13">Scavenger receptor cysteine-rich domain-containing protein DMBT1</fullName>
    </recommendedName>
    <alternativeName>
        <fullName evidence="14">Deleted in malignant brain tumors 1 protein</fullName>
    </alternativeName>
    <alternativeName>
        <fullName evidence="12">Hensin</fullName>
    </alternativeName>
</protein>
<feature type="disulfide bond" evidence="15">
    <location>
        <begin position="501"/>
        <end position="511"/>
    </location>
</feature>
<dbReference type="PANTHER" id="PTHR47653">
    <property type="entry name" value="PROTEIN BARK BEETLE"/>
    <property type="match status" value="1"/>
</dbReference>
<feature type="disulfide bond" evidence="15">
    <location>
        <begin position="194"/>
        <end position="255"/>
    </location>
</feature>
<keyword evidence="5" id="KW-0964">Secreted</keyword>
<keyword evidence="21" id="KW-1185">Reference proteome</keyword>
<evidence type="ECO:0000256" key="4">
    <source>
        <dbReference type="ARBA" id="ARBA00022473"/>
    </source>
</evidence>
<feature type="disulfide bond" evidence="15">
    <location>
        <begin position="76"/>
        <end position="86"/>
    </location>
</feature>
<feature type="disulfide bond" evidence="15">
    <location>
        <begin position="742"/>
        <end position="803"/>
    </location>
</feature>
<keyword evidence="11" id="KW-0325">Glycoprotein</keyword>
<dbReference type="FunCoup" id="G3SPF7">
    <property type="interactions" value="8"/>
</dbReference>
<reference evidence="20" key="2">
    <citation type="submission" date="2025-08" db="UniProtKB">
        <authorList>
            <consortium name="Ensembl"/>
        </authorList>
    </citation>
    <scope>IDENTIFICATION</scope>
    <source>
        <strain evidence="20">Isolate ISIS603380</strain>
    </source>
</reference>
<dbReference type="FunFam" id="3.10.250.10:FF:000006">
    <property type="entry name" value="neurotrypsin isoform X2"/>
    <property type="match status" value="4"/>
</dbReference>
<feature type="disulfide bond" evidence="15">
    <location>
        <begin position="1527"/>
        <end position="1537"/>
    </location>
</feature>
<evidence type="ECO:0000313" key="21">
    <source>
        <dbReference type="Proteomes" id="UP000007646"/>
    </source>
</evidence>
<dbReference type="PANTHER" id="PTHR47653:SF1">
    <property type="entry name" value="DELETED IN MALIGNANT BRAIN TUMORS 1 PROTEIN"/>
    <property type="match status" value="1"/>
</dbReference>
<dbReference type="Gene3D" id="3.10.250.10">
    <property type="entry name" value="SRCR-like domain"/>
    <property type="match status" value="8"/>
</dbReference>
<keyword evidence="7" id="KW-0677">Repeat</keyword>
<feature type="domain" description="ZP" evidence="19">
    <location>
        <begin position="1710"/>
        <end position="1952"/>
    </location>
</feature>
<dbReference type="FunFam" id="3.10.250.10:FF:000003">
    <property type="entry name" value="Deleted in malignant brain tumors 1"/>
    <property type="match status" value="3"/>
</dbReference>
<dbReference type="Pfam" id="PF00431">
    <property type="entry name" value="CUB"/>
    <property type="match status" value="3"/>
</dbReference>
<dbReference type="InterPro" id="IPR055356">
    <property type="entry name" value="ZP-N"/>
</dbReference>
<evidence type="ECO:0000256" key="15">
    <source>
        <dbReference type="PROSITE-ProRule" id="PRU00196"/>
    </source>
</evidence>
<dbReference type="eggNOG" id="ENOG502QQ5W">
    <property type="taxonomic scope" value="Eukaryota"/>
</dbReference>
<dbReference type="FunFam" id="2.60.40.4100:FF:000005">
    <property type="entry name" value="Deleted in malignant brain tumors 1"/>
    <property type="match status" value="1"/>
</dbReference>
<dbReference type="InterPro" id="IPR053243">
    <property type="entry name" value="SJ_maturation_regulator"/>
</dbReference>
<evidence type="ECO:0000256" key="6">
    <source>
        <dbReference type="ARBA" id="ARBA00022729"/>
    </source>
</evidence>
<evidence type="ECO:0000259" key="18">
    <source>
        <dbReference type="PROSITE" id="PS50287"/>
    </source>
</evidence>
<dbReference type="SMART" id="SM00241">
    <property type="entry name" value="ZP"/>
    <property type="match status" value="1"/>
</dbReference>
<feature type="disulfide bond" evidence="15">
    <location>
        <begin position="589"/>
        <end position="653"/>
    </location>
</feature>
<feature type="disulfide bond" evidence="15">
    <location>
        <begin position="457"/>
        <end position="521"/>
    </location>
</feature>
<dbReference type="PROSITE" id="PS51034">
    <property type="entry name" value="ZP_2"/>
    <property type="match status" value="1"/>
</dbReference>
<dbReference type="Pfam" id="PF00530">
    <property type="entry name" value="SRCR"/>
    <property type="match status" value="8"/>
</dbReference>
<dbReference type="GO" id="GO:0005576">
    <property type="term" value="C:extracellular region"/>
    <property type="evidence" value="ECO:0007669"/>
    <property type="project" value="UniProtKB-SubCell"/>
</dbReference>
<dbReference type="GO" id="GO:0045217">
    <property type="term" value="P:cell-cell junction maintenance"/>
    <property type="evidence" value="ECO:0007669"/>
    <property type="project" value="TreeGrafter"/>
</dbReference>
<evidence type="ECO:0000259" key="17">
    <source>
        <dbReference type="PROSITE" id="PS01180"/>
    </source>
</evidence>
<feature type="domain" description="CUB" evidence="17">
    <location>
        <begin position="1336"/>
        <end position="1447"/>
    </location>
</feature>
<feature type="disulfide bond" evidence="15">
    <location>
        <begin position="225"/>
        <end position="235"/>
    </location>
</feature>
<dbReference type="Pfam" id="PF23344">
    <property type="entry name" value="ZP-N"/>
    <property type="match status" value="1"/>
</dbReference>
<evidence type="ECO:0000256" key="9">
    <source>
        <dbReference type="ARBA" id="ARBA00022927"/>
    </source>
</evidence>
<dbReference type="FunFam" id="2.60.120.290:FF:000004">
    <property type="entry name" value="Metalloendopeptidase"/>
    <property type="match status" value="2"/>
</dbReference>
<dbReference type="Pfam" id="PF00100">
    <property type="entry name" value="Zona_pellucida"/>
    <property type="match status" value="1"/>
</dbReference>
<dbReference type="InterPro" id="IPR042235">
    <property type="entry name" value="ZP-C_dom"/>
</dbReference>
<comment type="similarity">
    <text evidence="2">Belongs to the DMBT1 family.</text>
</comment>
<feature type="disulfide bond" evidence="15">
    <location>
        <begin position="773"/>
        <end position="783"/>
    </location>
</feature>
<feature type="disulfide bond" evidence="15">
    <location>
        <begin position="334"/>
        <end position="395"/>
    </location>
</feature>
<feature type="domain" description="CUB" evidence="17">
    <location>
        <begin position="1101"/>
        <end position="1212"/>
    </location>
</feature>
<feature type="region of interest" description="Disordered" evidence="16">
    <location>
        <begin position="399"/>
        <end position="418"/>
    </location>
</feature>
<evidence type="ECO:0000256" key="2">
    <source>
        <dbReference type="ARBA" id="ARBA00009931"/>
    </source>
</evidence>
<dbReference type="CDD" id="cd00041">
    <property type="entry name" value="CUB"/>
    <property type="match status" value="3"/>
</dbReference>
<evidence type="ECO:0000256" key="11">
    <source>
        <dbReference type="ARBA" id="ARBA00023180"/>
    </source>
</evidence>
<dbReference type="GO" id="GO:0016020">
    <property type="term" value="C:membrane"/>
    <property type="evidence" value="ECO:0007669"/>
    <property type="project" value="InterPro"/>
</dbReference>
<feature type="domain" description="SRCR" evidence="18">
    <location>
        <begin position="156"/>
        <end position="256"/>
    </location>
</feature>
<evidence type="ECO:0000256" key="1">
    <source>
        <dbReference type="ARBA" id="ARBA00004613"/>
    </source>
</evidence>
<dbReference type="GO" id="GO:0030154">
    <property type="term" value="P:cell differentiation"/>
    <property type="evidence" value="ECO:0007669"/>
    <property type="project" value="UniProtKB-KW"/>
</dbReference>
<dbReference type="GeneTree" id="ENSGT00940000162108"/>
<evidence type="ECO:0000256" key="10">
    <source>
        <dbReference type="ARBA" id="ARBA00023157"/>
    </source>
</evidence>
<dbReference type="SMART" id="SM00042">
    <property type="entry name" value="CUB"/>
    <property type="match status" value="3"/>
</dbReference>
<feature type="domain" description="SRCR" evidence="18">
    <location>
        <begin position="564"/>
        <end position="664"/>
    </location>
</feature>
<dbReference type="InterPro" id="IPR000859">
    <property type="entry name" value="CUB_dom"/>
</dbReference>
<feature type="domain" description="SRCR" evidence="18">
    <location>
        <begin position="432"/>
        <end position="532"/>
    </location>
</feature>
<dbReference type="HOGENOM" id="CLU_230903_0_0_1"/>
<feature type="disulfide bond" evidence="15">
    <location>
        <begin position="470"/>
        <end position="531"/>
    </location>
</feature>
<evidence type="ECO:0000256" key="14">
    <source>
        <dbReference type="ARBA" id="ARBA00047200"/>
    </source>
</evidence>
<dbReference type="InParanoid" id="G3SPF7"/>
<evidence type="ECO:0000256" key="16">
    <source>
        <dbReference type="SAM" id="MobiDB-lite"/>
    </source>
</evidence>
<dbReference type="PROSITE" id="PS00420">
    <property type="entry name" value="SRCR_1"/>
    <property type="match status" value="2"/>
</dbReference>
<dbReference type="PROSITE" id="PS01180">
    <property type="entry name" value="CUB"/>
    <property type="match status" value="3"/>
</dbReference>
<feature type="domain" description="SRCR" evidence="18">
    <location>
        <begin position="850"/>
        <end position="896"/>
    </location>
</feature>